<feature type="binding site" evidence="6">
    <location>
        <begin position="9"/>
        <end position="11"/>
    </location>
    <ligand>
        <name>FMN</name>
        <dbReference type="ChEBI" id="CHEBI:58210"/>
    </ligand>
</feature>
<dbReference type="NCBIfam" id="NF004685">
    <property type="entry name" value="PRK06029.1"/>
    <property type="match status" value="1"/>
</dbReference>
<evidence type="ECO:0000256" key="3">
    <source>
        <dbReference type="ARBA" id="ARBA00022643"/>
    </source>
</evidence>
<comment type="similarity">
    <text evidence="6">Belongs to the UbiX/PAD1 family. YclB subfamily.</text>
</comment>
<comment type="function">
    <text evidence="6">Involved in the non-oxidative decarboxylation and detoxification of phenolic derivatives. Flavin prenyltransferase that catalyzes the synthesis of the prenylated FMN cofactor (prenyl-FMN) for phenolic acid decarboxylase.</text>
</comment>
<evidence type="ECO:0000256" key="2">
    <source>
        <dbReference type="ARBA" id="ARBA00022630"/>
    </source>
</evidence>
<dbReference type="GO" id="GO:0106141">
    <property type="term" value="F:flavin prenyltransferase activity"/>
    <property type="evidence" value="ECO:0007669"/>
    <property type="project" value="UniProtKB-EC"/>
</dbReference>
<dbReference type="InterPro" id="IPR032901">
    <property type="entry name" value="UbiX_pad_YclB"/>
</dbReference>
<comment type="catalytic activity">
    <reaction evidence="5 6">
        <text>dimethylallyl phosphate + FMNH2 = prenylated FMNH2 + phosphate</text>
        <dbReference type="Rhea" id="RHEA:37743"/>
        <dbReference type="ChEBI" id="CHEBI:43474"/>
        <dbReference type="ChEBI" id="CHEBI:57618"/>
        <dbReference type="ChEBI" id="CHEBI:87467"/>
        <dbReference type="ChEBI" id="CHEBI:88052"/>
        <dbReference type="EC" id="2.5.1.129"/>
    </reaction>
</comment>
<dbReference type="GO" id="GO:0009636">
    <property type="term" value="P:response to toxic substance"/>
    <property type="evidence" value="ECO:0007669"/>
    <property type="project" value="UniProtKB-KW"/>
</dbReference>
<dbReference type="InterPro" id="IPR036551">
    <property type="entry name" value="Flavin_trans-like"/>
</dbReference>
<keyword evidence="9" id="KW-1185">Reference proteome</keyword>
<evidence type="ECO:0000256" key="4">
    <source>
        <dbReference type="ARBA" id="ARBA00022679"/>
    </source>
</evidence>
<keyword evidence="3 6" id="KW-0288">FMN</keyword>
<proteinExistence type="inferred from homology"/>
<dbReference type="InterPro" id="IPR004507">
    <property type="entry name" value="UbiX-like"/>
</dbReference>
<dbReference type="HAMAP" id="MF_01986">
    <property type="entry name" value="ubiX_pad_yclB"/>
    <property type="match status" value="1"/>
</dbReference>
<keyword evidence="6" id="KW-0216">Detoxification</keyword>
<keyword evidence="2 6" id="KW-0285">Flavoprotein</keyword>
<dbReference type="Proteomes" id="UP000292958">
    <property type="component" value="Unassembled WGS sequence"/>
</dbReference>
<name>A0A4Q7YE79_9BACT</name>
<evidence type="ECO:0000256" key="6">
    <source>
        <dbReference type="HAMAP-Rule" id="MF_01986"/>
    </source>
</evidence>
<dbReference type="PANTHER" id="PTHR43374:SF1">
    <property type="entry name" value="FLAVIN PRENYLTRANSFERASE PAD1, MITOCHONDRIAL"/>
    <property type="match status" value="1"/>
</dbReference>
<feature type="domain" description="Flavoprotein" evidence="7">
    <location>
        <begin position="1"/>
        <end position="172"/>
    </location>
</feature>
<organism evidence="8 9">
    <name type="scientific">Edaphobacter modestus</name>
    <dbReference type="NCBI Taxonomy" id="388466"/>
    <lineage>
        <taxon>Bacteria</taxon>
        <taxon>Pseudomonadati</taxon>
        <taxon>Acidobacteriota</taxon>
        <taxon>Terriglobia</taxon>
        <taxon>Terriglobales</taxon>
        <taxon>Acidobacteriaceae</taxon>
        <taxon>Edaphobacter</taxon>
    </lineage>
</organism>
<gene>
    <name evidence="8" type="ORF">BDD14_6045</name>
</gene>
<dbReference type="OrthoDB" id="9781577at2"/>
<dbReference type="FunFam" id="3.40.50.1950:FF:000001">
    <property type="entry name" value="Flavin prenyltransferase UbiX"/>
    <property type="match status" value="1"/>
</dbReference>
<feature type="binding site" evidence="6">
    <location>
        <position position="121"/>
    </location>
    <ligand>
        <name>FMN</name>
        <dbReference type="ChEBI" id="CHEBI:58210"/>
    </ligand>
</feature>
<dbReference type="InterPro" id="IPR003382">
    <property type="entry name" value="Flavoprotein"/>
</dbReference>
<comment type="subunit">
    <text evidence="6">Homododecamer.</text>
</comment>
<dbReference type="NCBIfam" id="TIGR00421">
    <property type="entry name" value="ubiX_pad"/>
    <property type="match status" value="1"/>
</dbReference>
<evidence type="ECO:0000313" key="9">
    <source>
        <dbReference type="Proteomes" id="UP000292958"/>
    </source>
</evidence>
<feature type="binding site" evidence="6">
    <location>
        <position position="35"/>
    </location>
    <ligand>
        <name>FMN</name>
        <dbReference type="ChEBI" id="CHEBI:58210"/>
    </ligand>
</feature>
<comment type="caution">
    <text evidence="8">The sequence shown here is derived from an EMBL/GenBank/DDBJ whole genome shotgun (WGS) entry which is preliminary data.</text>
</comment>
<dbReference type="GO" id="GO:0016831">
    <property type="term" value="F:carboxy-lyase activity"/>
    <property type="evidence" value="ECO:0007669"/>
    <property type="project" value="TreeGrafter"/>
</dbReference>
<dbReference type="EMBL" id="SHKW01000003">
    <property type="protein sequence ID" value="RZU35278.1"/>
    <property type="molecule type" value="Genomic_DNA"/>
</dbReference>
<sequence>MRVVVGITGATGAIFGIRILQALRERGVNTEVILSKWARVTIQHETEFTAPEVEALATEVHSNSNLAASISSGSFKTDGMIIAPCSMKSLAAIRSGYAADLIGRAADVVLKERRKLVLLPRESPLNDIHLENMLALSRMGAVMIPPVPSFYNHPRNLEEMVDHIVARVLDQFGLETPHAVRWHGLRESEAMATH</sequence>
<accession>A0A4Q7YE79</accession>
<evidence type="ECO:0000256" key="5">
    <source>
        <dbReference type="ARBA" id="ARBA00050612"/>
    </source>
</evidence>
<dbReference type="Gene3D" id="3.40.50.1950">
    <property type="entry name" value="Flavin prenyltransferase-like"/>
    <property type="match status" value="1"/>
</dbReference>
<keyword evidence="1 6" id="KW-0637">Prenyltransferase</keyword>
<keyword evidence="4 6" id="KW-0808">Transferase</keyword>
<dbReference type="PANTHER" id="PTHR43374">
    <property type="entry name" value="FLAVIN PRENYLTRANSFERASE"/>
    <property type="match status" value="1"/>
</dbReference>
<dbReference type="HAMAP" id="MF_01984">
    <property type="entry name" value="ubiX_pad"/>
    <property type="match status" value="1"/>
</dbReference>
<feature type="binding site" evidence="6">
    <location>
        <begin position="86"/>
        <end position="89"/>
    </location>
    <ligand>
        <name>FMN</name>
        <dbReference type="ChEBI" id="CHEBI:58210"/>
    </ligand>
</feature>
<dbReference type="SUPFAM" id="SSF52507">
    <property type="entry name" value="Homo-oligomeric flavin-containing Cys decarboxylases, HFCD"/>
    <property type="match status" value="1"/>
</dbReference>
<dbReference type="RefSeq" id="WP_130424568.1">
    <property type="nucleotide sequence ID" value="NZ_SHKW01000003.1"/>
</dbReference>
<protein>
    <recommendedName>
        <fullName evidence="6">Probable UbiX-like flavin prenyltransferase</fullName>
        <ecNumber evidence="6">2.5.1.129</ecNumber>
    </recommendedName>
    <alternativeName>
        <fullName evidence="6">Phenolic acid decarboxylase subunit B</fullName>
        <shortName evidence="6">PAD</shortName>
    </alternativeName>
</protein>
<evidence type="ECO:0000256" key="1">
    <source>
        <dbReference type="ARBA" id="ARBA00022602"/>
    </source>
</evidence>
<evidence type="ECO:0000313" key="8">
    <source>
        <dbReference type="EMBL" id="RZU35278.1"/>
    </source>
</evidence>
<dbReference type="AlphaFoldDB" id="A0A4Q7YE79"/>
<evidence type="ECO:0000259" key="7">
    <source>
        <dbReference type="Pfam" id="PF02441"/>
    </source>
</evidence>
<reference evidence="8 9" key="1">
    <citation type="submission" date="2019-02" db="EMBL/GenBank/DDBJ databases">
        <title>Genomic Encyclopedia of Archaeal and Bacterial Type Strains, Phase II (KMG-II): from individual species to whole genera.</title>
        <authorList>
            <person name="Goeker M."/>
        </authorList>
    </citation>
    <scope>NUCLEOTIDE SEQUENCE [LARGE SCALE GENOMIC DNA]</scope>
    <source>
        <strain evidence="8 9">DSM 18101</strain>
    </source>
</reference>
<dbReference type="EC" id="2.5.1.129" evidence="6"/>
<keyword evidence="6" id="KW-0058">Aromatic hydrocarbons catabolism</keyword>
<dbReference type="Pfam" id="PF02441">
    <property type="entry name" value="Flavoprotein"/>
    <property type="match status" value="1"/>
</dbReference>